<name>A0A2U7NJN5_9CAUD</name>
<dbReference type="EMBL" id="KY971610">
    <property type="protein sequence ID" value="ASD52174.1"/>
    <property type="molecule type" value="Genomic_DNA"/>
</dbReference>
<evidence type="ECO:0000313" key="2">
    <source>
        <dbReference type="Proteomes" id="UP000247773"/>
    </source>
</evidence>
<organism evidence="1 2">
    <name type="scientific">Pseudomonas phage PspYZU05</name>
    <dbReference type="NCBI Taxonomy" id="1983556"/>
    <lineage>
        <taxon>Viruses</taxon>
        <taxon>Duplodnaviria</taxon>
        <taxon>Heunggongvirae</taxon>
        <taxon>Uroviricota</taxon>
        <taxon>Caudoviricetes</taxon>
        <taxon>Pantevenvirales</taxon>
        <taxon>Straboviridae</taxon>
        <taxon>Jiangsuvirus</taxon>
        <taxon>Jiangsuvirus pspyzu05</taxon>
    </lineage>
</organism>
<protein>
    <submittedName>
        <fullName evidence="1">Uncharacterized protein</fullName>
    </submittedName>
</protein>
<sequence length="73" mass="8710">MKRYLHSVATRNHGTRIGHKRWKRYLTYIAGSNLAEVRNDFGKLIKRYKGTEEQIIEAMIKDGFSEHFWEVKV</sequence>
<gene>
    <name evidence="1" type="ORF">PspYZU05_222</name>
</gene>
<keyword evidence="2" id="KW-1185">Reference proteome</keyword>
<proteinExistence type="predicted"/>
<reference evidence="1 2" key="1">
    <citation type="submission" date="2017-04" db="EMBL/GenBank/DDBJ databases">
        <title>Isolation of lytic bacteriophages infecting Pseudomonas strains for biocontrol of fish and shrimp spoilage during chilled storage.</title>
        <authorList>
            <person name="Yang Z."/>
            <person name="Tao X."/>
            <person name="Gao L."/>
            <person name="Rao S."/>
        </authorList>
    </citation>
    <scope>NUCLEOTIDE SEQUENCE [LARGE SCALE GENOMIC DNA]</scope>
</reference>
<accession>A0A2U7NJN5</accession>
<dbReference type="Proteomes" id="UP000247773">
    <property type="component" value="Genome"/>
</dbReference>
<evidence type="ECO:0000313" key="1">
    <source>
        <dbReference type="EMBL" id="ASD52174.1"/>
    </source>
</evidence>